<evidence type="ECO:0000313" key="3">
    <source>
        <dbReference type="Proteomes" id="UP001187531"/>
    </source>
</evidence>
<evidence type="ECO:0008006" key="4">
    <source>
        <dbReference type="Google" id="ProtNLM"/>
    </source>
</evidence>
<reference evidence="2" key="1">
    <citation type="submission" date="2023-07" db="EMBL/GenBank/DDBJ databases">
        <title>Chromosome-level genome assembly of Artemia franciscana.</title>
        <authorList>
            <person name="Jo E."/>
        </authorList>
    </citation>
    <scope>NUCLEOTIDE SEQUENCE</scope>
    <source>
        <tissue evidence="2">Whole body</tissue>
    </source>
</reference>
<proteinExistence type="predicted"/>
<feature type="region of interest" description="Disordered" evidence="1">
    <location>
        <begin position="1"/>
        <end position="50"/>
    </location>
</feature>
<evidence type="ECO:0000313" key="2">
    <source>
        <dbReference type="EMBL" id="KAK2703327.1"/>
    </source>
</evidence>
<feature type="non-terminal residue" evidence="2">
    <location>
        <position position="185"/>
    </location>
</feature>
<name>A0AA88HDJ4_ARTSF</name>
<protein>
    <recommendedName>
        <fullName evidence="4">Reverse transcriptase domain-containing protein</fullName>
    </recommendedName>
</protein>
<sequence>PMFRCKTTTKALSTDGRESRGADGRESRGADGRESRGADGREISTSRKMAENQEVLMAERSAPLERWQRIKSSKGSSEAISGIKFINKSLYIEGEPGKMNALRPNWIYLAGYLTRVPIEPVEFDVEFADDLTLLDEDKASLQEFFNRVTDRAEKVGLHVYVKKTNRMAVGSDQPLEIFYKGKRVE</sequence>
<dbReference type="EMBL" id="JAVRJZ010000105">
    <property type="protein sequence ID" value="KAK2703327.1"/>
    <property type="molecule type" value="Genomic_DNA"/>
</dbReference>
<feature type="compositionally biased region" description="Basic and acidic residues" evidence="1">
    <location>
        <begin position="15"/>
        <end position="50"/>
    </location>
</feature>
<feature type="compositionally biased region" description="Polar residues" evidence="1">
    <location>
        <begin position="1"/>
        <end position="12"/>
    </location>
</feature>
<evidence type="ECO:0000256" key="1">
    <source>
        <dbReference type="SAM" id="MobiDB-lite"/>
    </source>
</evidence>
<keyword evidence="3" id="KW-1185">Reference proteome</keyword>
<dbReference type="Proteomes" id="UP001187531">
    <property type="component" value="Unassembled WGS sequence"/>
</dbReference>
<gene>
    <name evidence="2" type="ORF">QYM36_018177</name>
</gene>
<accession>A0AA88HDJ4</accession>
<comment type="caution">
    <text evidence="2">The sequence shown here is derived from an EMBL/GenBank/DDBJ whole genome shotgun (WGS) entry which is preliminary data.</text>
</comment>
<organism evidence="2 3">
    <name type="scientific">Artemia franciscana</name>
    <name type="common">Brine shrimp</name>
    <name type="synonym">Artemia sanfranciscana</name>
    <dbReference type="NCBI Taxonomy" id="6661"/>
    <lineage>
        <taxon>Eukaryota</taxon>
        <taxon>Metazoa</taxon>
        <taxon>Ecdysozoa</taxon>
        <taxon>Arthropoda</taxon>
        <taxon>Crustacea</taxon>
        <taxon>Branchiopoda</taxon>
        <taxon>Anostraca</taxon>
        <taxon>Artemiidae</taxon>
        <taxon>Artemia</taxon>
    </lineage>
</organism>
<dbReference type="AlphaFoldDB" id="A0AA88HDJ4"/>